<gene>
    <name evidence="6 8" type="primary">tilS</name>
    <name evidence="8" type="ORF">Q31a_22570</name>
</gene>
<comment type="catalytic activity">
    <reaction evidence="5 6">
        <text>cytidine(34) in tRNA(Ile2) + L-lysine + ATP = lysidine(34) in tRNA(Ile2) + AMP + diphosphate + H(+)</text>
        <dbReference type="Rhea" id="RHEA:43744"/>
        <dbReference type="Rhea" id="RHEA-COMP:10625"/>
        <dbReference type="Rhea" id="RHEA-COMP:10670"/>
        <dbReference type="ChEBI" id="CHEBI:15378"/>
        <dbReference type="ChEBI" id="CHEBI:30616"/>
        <dbReference type="ChEBI" id="CHEBI:32551"/>
        <dbReference type="ChEBI" id="CHEBI:33019"/>
        <dbReference type="ChEBI" id="CHEBI:82748"/>
        <dbReference type="ChEBI" id="CHEBI:83665"/>
        <dbReference type="ChEBI" id="CHEBI:456215"/>
        <dbReference type="EC" id="6.3.4.19"/>
    </reaction>
</comment>
<dbReference type="GO" id="GO:0005737">
    <property type="term" value="C:cytoplasm"/>
    <property type="evidence" value="ECO:0007669"/>
    <property type="project" value="UniProtKB-SubCell"/>
</dbReference>
<evidence type="ECO:0000256" key="1">
    <source>
        <dbReference type="ARBA" id="ARBA00022598"/>
    </source>
</evidence>
<evidence type="ECO:0000259" key="7">
    <source>
        <dbReference type="Pfam" id="PF01171"/>
    </source>
</evidence>
<dbReference type="NCBIfam" id="TIGR02432">
    <property type="entry name" value="lysidine_TilS_N"/>
    <property type="match status" value="1"/>
</dbReference>
<comment type="domain">
    <text evidence="6">The N-terminal region contains the highly conserved SGGXDS motif, predicted to be a P-loop motif involved in ATP binding.</text>
</comment>
<dbReference type="Gene3D" id="3.40.50.620">
    <property type="entry name" value="HUPs"/>
    <property type="match status" value="1"/>
</dbReference>
<evidence type="ECO:0000313" key="9">
    <source>
        <dbReference type="Proteomes" id="UP000318017"/>
    </source>
</evidence>
<dbReference type="EMBL" id="CP036298">
    <property type="protein sequence ID" value="QDV23945.1"/>
    <property type="molecule type" value="Genomic_DNA"/>
</dbReference>
<dbReference type="GO" id="GO:0005524">
    <property type="term" value="F:ATP binding"/>
    <property type="evidence" value="ECO:0007669"/>
    <property type="project" value="UniProtKB-UniRule"/>
</dbReference>
<dbReference type="GO" id="GO:0032267">
    <property type="term" value="F:tRNA(Ile)-lysidine synthase activity"/>
    <property type="evidence" value="ECO:0007669"/>
    <property type="project" value="UniProtKB-EC"/>
</dbReference>
<keyword evidence="6" id="KW-0963">Cytoplasm</keyword>
<comment type="subcellular location">
    <subcellularLocation>
        <location evidence="6">Cytoplasm</location>
    </subcellularLocation>
</comment>
<evidence type="ECO:0000256" key="3">
    <source>
        <dbReference type="ARBA" id="ARBA00022741"/>
    </source>
</evidence>
<dbReference type="SUPFAM" id="SSF52402">
    <property type="entry name" value="Adenine nucleotide alpha hydrolases-like"/>
    <property type="match status" value="1"/>
</dbReference>
<evidence type="ECO:0000256" key="6">
    <source>
        <dbReference type="HAMAP-Rule" id="MF_01161"/>
    </source>
</evidence>
<dbReference type="HAMAP" id="MF_01161">
    <property type="entry name" value="tRNA_Ile_lys_synt"/>
    <property type="match status" value="1"/>
</dbReference>
<dbReference type="InterPro" id="IPR012094">
    <property type="entry name" value="tRNA_Ile_lys_synt"/>
</dbReference>
<dbReference type="PANTHER" id="PTHR43033:SF1">
    <property type="entry name" value="TRNA(ILE)-LYSIDINE SYNTHASE-RELATED"/>
    <property type="match status" value="1"/>
</dbReference>
<dbReference type="PANTHER" id="PTHR43033">
    <property type="entry name" value="TRNA(ILE)-LYSIDINE SYNTHASE-RELATED"/>
    <property type="match status" value="1"/>
</dbReference>
<dbReference type="EC" id="6.3.4.19" evidence="6"/>
<dbReference type="AlphaFoldDB" id="A0A518G5T6"/>
<proteinExistence type="inferred from homology"/>
<keyword evidence="1 6" id="KW-0436">Ligase</keyword>
<dbReference type="InterPro" id="IPR012795">
    <property type="entry name" value="tRNA_Ile_lys_synt_N"/>
</dbReference>
<organism evidence="8 9">
    <name type="scientific">Aureliella helgolandensis</name>
    <dbReference type="NCBI Taxonomy" id="2527968"/>
    <lineage>
        <taxon>Bacteria</taxon>
        <taxon>Pseudomonadati</taxon>
        <taxon>Planctomycetota</taxon>
        <taxon>Planctomycetia</taxon>
        <taxon>Pirellulales</taxon>
        <taxon>Pirellulaceae</taxon>
        <taxon>Aureliella</taxon>
    </lineage>
</organism>
<name>A0A518G5T6_9BACT</name>
<evidence type="ECO:0000313" key="8">
    <source>
        <dbReference type="EMBL" id="QDV23945.1"/>
    </source>
</evidence>
<protein>
    <recommendedName>
        <fullName evidence="6">tRNA(Ile)-lysidine synthase</fullName>
        <ecNumber evidence="6">6.3.4.19</ecNumber>
    </recommendedName>
    <alternativeName>
        <fullName evidence="6">tRNA(Ile)-2-lysyl-cytidine synthase</fullName>
    </alternativeName>
    <alternativeName>
        <fullName evidence="6">tRNA(Ile)-lysidine synthetase</fullName>
    </alternativeName>
</protein>
<dbReference type="KEGG" id="ahel:Q31a_22570"/>
<dbReference type="Proteomes" id="UP000318017">
    <property type="component" value="Chromosome"/>
</dbReference>
<accession>A0A518G5T6</accession>
<dbReference type="RefSeq" id="WP_145077241.1">
    <property type="nucleotide sequence ID" value="NZ_CP036298.1"/>
</dbReference>
<dbReference type="InterPro" id="IPR011063">
    <property type="entry name" value="TilS/TtcA_N"/>
</dbReference>
<evidence type="ECO:0000256" key="5">
    <source>
        <dbReference type="ARBA" id="ARBA00048539"/>
    </source>
</evidence>
<reference evidence="8 9" key="1">
    <citation type="submission" date="2019-02" db="EMBL/GenBank/DDBJ databases">
        <title>Deep-cultivation of Planctomycetes and their phenomic and genomic characterization uncovers novel biology.</title>
        <authorList>
            <person name="Wiegand S."/>
            <person name="Jogler M."/>
            <person name="Boedeker C."/>
            <person name="Pinto D."/>
            <person name="Vollmers J."/>
            <person name="Rivas-Marin E."/>
            <person name="Kohn T."/>
            <person name="Peeters S.H."/>
            <person name="Heuer A."/>
            <person name="Rast P."/>
            <person name="Oberbeckmann S."/>
            <person name="Bunk B."/>
            <person name="Jeske O."/>
            <person name="Meyerdierks A."/>
            <person name="Storesund J.E."/>
            <person name="Kallscheuer N."/>
            <person name="Luecker S."/>
            <person name="Lage O.M."/>
            <person name="Pohl T."/>
            <person name="Merkel B.J."/>
            <person name="Hornburger P."/>
            <person name="Mueller R.-W."/>
            <person name="Bruemmer F."/>
            <person name="Labrenz M."/>
            <person name="Spormann A.M."/>
            <person name="Op den Camp H."/>
            <person name="Overmann J."/>
            <person name="Amann R."/>
            <person name="Jetten M.S.M."/>
            <person name="Mascher T."/>
            <person name="Medema M.H."/>
            <person name="Devos D.P."/>
            <person name="Kaster A.-K."/>
            <person name="Ovreas L."/>
            <person name="Rohde M."/>
            <person name="Galperin M.Y."/>
            <person name="Jogler C."/>
        </authorList>
    </citation>
    <scope>NUCLEOTIDE SEQUENCE [LARGE SCALE GENOMIC DNA]</scope>
    <source>
        <strain evidence="8 9">Q31a</strain>
    </source>
</reference>
<keyword evidence="9" id="KW-1185">Reference proteome</keyword>
<dbReference type="Pfam" id="PF01171">
    <property type="entry name" value="ATP_bind_3"/>
    <property type="match status" value="1"/>
</dbReference>
<feature type="binding site" evidence="6">
    <location>
        <begin position="29"/>
        <end position="34"/>
    </location>
    <ligand>
        <name>ATP</name>
        <dbReference type="ChEBI" id="CHEBI:30616"/>
    </ligand>
</feature>
<sequence>MEQHALEASIQALWPVPRWQHTRLLLAISGGADSVALVRAMVRLAPNLELLDVAHFNHCWRGEESDQDAEFVRRLAQSLGLRCYVARADSYRDLQGPETSAAKAKRSEEQARNMRYAFLTDVAYRVGARYVLTAHTASDRIETLLHNLFRGSGLAGLATPSLHRNLDRELVLTRPLLSSTREEVEDYLNCMKQDYRQDSSNADEGYRRNFIRQSLLPLLREQYGPSVDAKLLSFGEIAEQTQNTLGQYASEYLTAAEAMARTAERYGGLPKLTRDFFAFPTATQLQTPWPVVHQALKFVWLDRRWPLQAMNRLQWEQVQAYHSATTADGHIGNLPSDLRIERRSEWILIGKQDAGWH</sequence>
<evidence type="ECO:0000256" key="4">
    <source>
        <dbReference type="ARBA" id="ARBA00022840"/>
    </source>
</evidence>
<dbReference type="OrthoDB" id="9807403at2"/>
<comment type="similarity">
    <text evidence="6">Belongs to the tRNA(Ile)-lysidine synthase family.</text>
</comment>
<dbReference type="InterPro" id="IPR014729">
    <property type="entry name" value="Rossmann-like_a/b/a_fold"/>
</dbReference>
<dbReference type="CDD" id="cd01992">
    <property type="entry name" value="TilS_N"/>
    <property type="match status" value="1"/>
</dbReference>
<keyword evidence="2 6" id="KW-0819">tRNA processing</keyword>
<dbReference type="GO" id="GO:0006400">
    <property type="term" value="P:tRNA modification"/>
    <property type="evidence" value="ECO:0007669"/>
    <property type="project" value="UniProtKB-UniRule"/>
</dbReference>
<keyword evidence="3 6" id="KW-0547">Nucleotide-binding</keyword>
<evidence type="ECO:0000256" key="2">
    <source>
        <dbReference type="ARBA" id="ARBA00022694"/>
    </source>
</evidence>
<feature type="domain" description="tRNA(Ile)-lysidine/2-thiocytidine synthase N-terminal" evidence="7">
    <location>
        <begin position="24"/>
        <end position="213"/>
    </location>
</feature>
<comment type="function">
    <text evidence="6">Ligates lysine onto the cytidine present at position 34 of the AUA codon-specific tRNA(Ile) that contains the anticodon CAU, in an ATP-dependent manner. Cytidine is converted to lysidine, thus changing the amino acid specificity of the tRNA from methionine to isoleucine.</text>
</comment>
<keyword evidence="4 6" id="KW-0067">ATP-binding</keyword>